<dbReference type="Proteomes" id="UP000887159">
    <property type="component" value="Unassembled WGS sequence"/>
</dbReference>
<keyword evidence="2" id="KW-1185">Reference proteome</keyword>
<protein>
    <submittedName>
        <fullName evidence="1">Uncharacterized protein</fullName>
    </submittedName>
</protein>
<dbReference type="AlphaFoldDB" id="A0A8X6SDQ8"/>
<evidence type="ECO:0000313" key="2">
    <source>
        <dbReference type="Proteomes" id="UP000887159"/>
    </source>
</evidence>
<gene>
    <name evidence="1" type="ORF">TNCV_4472891</name>
</gene>
<reference evidence="1" key="1">
    <citation type="submission" date="2020-08" db="EMBL/GenBank/DDBJ databases">
        <title>Multicomponent nature underlies the extraordinary mechanical properties of spider dragline silk.</title>
        <authorList>
            <person name="Kono N."/>
            <person name="Nakamura H."/>
            <person name="Mori M."/>
            <person name="Yoshida Y."/>
            <person name="Ohtoshi R."/>
            <person name="Malay A.D."/>
            <person name="Moran D.A.P."/>
            <person name="Tomita M."/>
            <person name="Numata K."/>
            <person name="Arakawa K."/>
        </authorList>
    </citation>
    <scope>NUCLEOTIDE SEQUENCE</scope>
</reference>
<sequence length="102" mass="11011">MQPLSSGFDTPGLANQRLHLARDEVCDWKGQIKAHEIHHGKGLSDSLSLAVALSPMQVTERFSSVSPQFCGKTCWGGQGLLISLPLPPASREDLDRLDLTGS</sequence>
<organism evidence="1 2">
    <name type="scientific">Trichonephila clavipes</name>
    <name type="common">Golden silk orbweaver</name>
    <name type="synonym">Nephila clavipes</name>
    <dbReference type="NCBI Taxonomy" id="2585209"/>
    <lineage>
        <taxon>Eukaryota</taxon>
        <taxon>Metazoa</taxon>
        <taxon>Ecdysozoa</taxon>
        <taxon>Arthropoda</taxon>
        <taxon>Chelicerata</taxon>
        <taxon>Arachnida</taxon>
        <taxon>Araneae</taxon>
        <taxon>Araneomorphae</taxon>
        <taxon>Entelegynae</taxon>
        <taxon>Araneoidea</taxon>
        <taxon>Nephilidae</taxon>
        <taxon>Trichonephila</taxon>
    </lineage>
</organism>
<dbReference type="EMBL" id="BMAU01021304">
    <property type="protein sequence ID" value="GFY11306.1"/>
    <property type="molecule type" value="Genomic_DNA"/>
</dbReference>
<evidence type="ECO:0000313" key="1">
    <source>
        <dbReference type="EMBL" id="GFY11306.1"/>
    </source>
</evidence>
<comment type="caution">
    <text evidence="1">The sequence shown here is derived from an EMBL/GenBank/DDBJ whole genome shotgun (WGS) entry which is preliminary data.</text>
</comment>
<proteinExistence type="predicted"/>
<name>A0A8X6SDQ8_TRICX</name>
<accession>A0A8X6SDQ8</accession>